<dbReference type="AlphaFoldDB" id="A0AAU9CWN7"/>
<dbReference type="Proteomes" id="UP001348817">
    <property type="component" value="Chromosome"/>
</dbReference>
<dbReference type="SUPFAM" id="SSF55781">
    <property type="entry name" value="GAF domain-like"/>
    <property type="match status" value="1"/>
</dbReference>
<keyword evidence="2" id="KW-0472">Membrane</keyword>
<dbReference type="Pfam" id="PF08448">
    <property type="entry name" value="PAS_4"/>
    <property type="match status" value="1"/>
</dbReference>
<dbReference type="Gene3D" id="3.30.450.20">
    <property type="entry name" value="PAS domain"/>
    <property type="match status" value="1"/>
</dbReference>
<dbReference type="InterPro" id="IPR035965">
    <property type="entry name" value="PAS-like_dom_sf"/>
</dbReference>
<evidence type="ECO:0000259" key="4">
    <source>
        <dbReference type="Pfam" id="PF13185"/>
    </source>
</evidence>
<keyword evidence="2" id="KW-1133">Transmembrane helix</keyword>
<evidence type="ECO:0000256" key="2">
    <source>
        <dbReference type="SAM" id="Phobius"/>
    </source>
</evidence>
<proteinExistence type="predicted"/>
<sequence>MKTRIGIVNKISLAVIIPSIILLSATAWLVSRELKEKGGEISRQLAVKSAETIAAKIHAGLESEMQTARTLASQLGDLDSLTHSELERFQLKAFSGFLTNSDFAQSIWIDRLPVPETKDEQTKRELHTYAKNGNGTTAFQKRNPAQTSRAHRTAFLDISKGGKEKLLPPLKVKNSYPNASACVPILNEFGQFKGMLKYVFSLASISQIVKANSTEDYEVLLTNSDGKTLFASNKNTDKSNLLGQYEGRNAELRKVMDSGHGAFTFEPEDQDRIICLTPVKLGKSDEYWMLGVTYSLKRHWEAASEVFLSIFLFLTAGYLGLSLIARIAVTKVAKPLQILTEHLKRMAKGEIKSFKNDSNKKDQDEIYDIGRSLNKVIKGLKKKQAFAAEIGKGNLHENLKLESDGDVLGQELIRMRDNLLISKLKEDDEKWISDGLAMFANLLKDNDADTNGFSVTIISALVRRLKANQGSIFLIRNEGDDEYLELEGTYAYDHERVRENRIEVGDTLIGQCALEKDPIFLTDIPDGYTSITSGLGEATPSCICIYPLMAHDEVYGVIEIASFTVFGEKEKSFLTKVSDSLALAFRKIQTSEDTLTLLRQSQQQAEELKTQEEEMRQSMEELAVTQEHMERAQWELRLQRQNLQGIVDSLKVNILAFDQNFKILTINKALKSRYVGTVYDVMDVGVCILDLLDEKDKADWMPRYKAALAGKETELLLELQSKGLTSFRYYNVSPIFDDQNEVIGAAVLSNDVTDNKEYYCQRLEPIFYNMDTATVASNDQ</sequence>
<keyword evidence="2" id="KW-0812">Transmembrane</keyword>
<gene>
    <name evidence="5" type="ORF">FUAX_22490</name>
</gene>
<evidence type="ECO:0000256" key="1">
    <source>
        <dbReference type="SAM" id="Coils"/>
    </source>
</evidence>
<evidence type="ECO:0000313" key="6">
    <source>
        <dbReference type="Proteomes" id="UP001348817"/>
    </source>
</evidence>
<feature type="domain" description="GAF" evidence="4">
    <location>
        <begin position="456"/>
        <end position="585"/>
    </location>
</feature>
<feature type="transmembrane region" description="Helical" evidence="2">
    <location>
        <begin position="12"/>
        <end position="30"/>
    </location>
</feature>
<reference evidence="5 6" key="1">
    <citation type="submission" date="2021-12" db="EMBL/GenBank/DDBJ databases">
        <title>Genome sequencing of bacteria with rrn-lacking chromosome and rrn-plasmid.</title>
        <authorList>
            <person name="Anda M."/>
            <person name="Iwasaki W."/>
        </authorList>
    </citation>
    <scope>NUCLEOTIDE SEQUENCE [LARGE SCALE GENOMIC DNA]</scope>
    <source>
        <strain evidence="5 6">DSM 100852</strain>
    </source>
</reference>
<feature type="domain" description="PAS fold-4" evidence="3">
    <location>
        <begin position="647"/>
        <end position="756"/>
    </location>
</feature>
<dbReference type="KEGG" id="fax:FUAX_22490"/>
<dbReference type="SUPFAM" id="SSF55785">
    <property type="entry name" value="PYP-like sensor domain (PAS domain)"/>
    <property type="match status" value="1"/>
</dbReference>
<dbReference type="Gene3D" id="6.10.340.10">
    <property type="match status" value="1"/>
</dbReference>
<evidence type="ECO:0000313" key="5">
    <source>
        <dbReference type="EMBL" id="BDD09817.1"/>
    </source>
</evidence>
<organism evidence="5 6">
    <name type="scientific">Fulvitalea axinellae</name>
    <dbReference type="NCBI Taxonomy" id="1182444"/>
    <lineage>
        <taxon>Bacteria</taxon>
        <taxon>Pseudomonadati</taxon>
        <taxon>Bacteroidota</taxon>
        <taxon>Cytophagia</taxon>
        <taxon>Cytophagales</taxon>
        <taxon>Persicobacteraceae</taxon>
        <taxon>Fulvitalea</taxon>
    </lineage>
</organism>
<evidence type="ECO:0000259" key="3">
    <source>
        <dbReference type="Pfam" id="PF08448"/>
    </source>
</evidence>
<dbReference type="Pfam" id="PF13185">
    <property type="entry name" value="GAF_2"/>
    <property type="match status" value="1"/>
</dbReference>
<dbReference type="InterPro" id="IPR029016">
    <property type="entry name" value="GAF-like_dom_sf"/>
</dbReference>
<protein>
    <recommendedName>
        <fullName evidence="7">GAF domain-containing protein</fullName>
    </recommendedName>
</protein>
<keyword evidence="6" id="KW-1185">Reference proteome</keyword>
<keyword evidence="1" id="KW-0175">Coiled coil</keyword>
<evidence type="ECO:0008006" key="7">
    <source>
        <dbReference type="Google" id="ProtNLM"/>
    </source>
</evidence>
<feature type="coiled-coil region" evidence="1">
    <location>
        <begin position="598"/>
        <end position="628"/>
    </location>
</feature>
<accession>A0AAU9CWN7</accession>
<dbReference type="InterPro" id="IPR013656">
    <property type="entry name" value="PAS_4"/>
</dbReference>
<dbReference type="Gene3D" id="3.30.450.40">
    <property type="match status" value="1"/>
</dbReference>
<dbReference type="InterPro" id="IPR003018">
    <property type="entry name" value="GAF"/>
</dbReference>
<name>A0AAU9CWN7_9BACT</name>
<dbReference type="RefSeq" id="WP_338391406.1">
    <property type="nucleotide sequence ID" value="NZ_AP025314.1"/>
</dbReference>
<dbReference type="EMBL" id="AP025314">
    <property type="protein sequence ID" value="BDD09817.1"/>
    <property type="molecule type" value="Genomic_DNA"/>
</dbReference>